<keyword evidence="4" id="KW-0067">ATP-binding</keyword>
<evidence type="ECO:0000256" key="1">
    <source>
        <dbReference type="ARBA" id="ARBA00004245"/>
    </source>
</evidence>
<dbReference type="InterPro" id="IPR027417">
    <property type="entry name" value="P-loop_NTPase"/>
</dbReference>
<evidence type="ECO:0000313" key="10">
    <source>
        <dbReference type="EMBL" id="KAF6088201.1"/>
    </source>
</evidence>
<keyword evidence="2" id="KW-0963">Cytoplasm</keyword>
<dbReference type="Gene3D" id="3.40.850.10">
    <property type="entry name" value="Kinesin motor domain"/>
    <property type="match status" value="1"/>
</dbReference>
<sequence length="478" mass="54891">MSLSALGNVISALVDGKSTHIPYRDSKLTRLLQDSLGGNAKTVMVANVGPASYNVEETLTTLRYANRAKNIKNKPRVNEDPKDALLREFQEEIARLKAQLEKRSIGRRKRREKRREGGGSGGGGEDEEEEGEEGEEEGDDKDDYWREQQEKLEIEKRAIVEDHSLVAEEKMKLLKEKEKKMEDLRREKDAAEMLGAKIKAMESKLLVGGKNIVDHTNEQQKILEQKRQEIAEQKRREREIQQQMESRDEETLELKETYSSLQQEVDIKTKKLKKLFSKLQAVKAEIHDLQEEHIKERQELEQTQNELTRELKLKHLIIENFIPLEEKSKIMNRSFFDEEEDHWKLHPITRLENQQMMKRPVSAVGYKRPLSQHARMSMMIRPEARYRAENIVLLELDMPSRTTRDYEGPAIAPKVQAALDAALQDEDEIQVDASSFESTANKKPKARPKSGRKSGSSSSSSGTPASQLYPQSRGLVPK</sequence>
<comment type="caution">
    <text evidence="10">The sequence shown here is derived from an EMBL/GenBank/DDBJ whole genome shotgun (WGS) entry which is preliminary data.</text>
</comment>
<dbReference type="InterPro" id="IPR001752">
    <property type="entry name" value="Kinesin_motor_dom"/>
</dbReference>
<reference evidence="10 11" key="1">
    <citation type="journal article" date="2020" name="Nature">
        <title>Six reference-quality genomes reveal evolution of bat adaptations.</title>
        <authorList>
            <person name="Jebb D."/>
            <person name="Huang Z."/>
            <person name="Pippel M."/>
            <person name="Hughes G.M."/>
            <person name="Lavrichenko K."/>
            <person name="Devanna P."/>
            <person name="Winkler S."/>
            <person name="Jermiin L.S."/>
            <person name="Skirmuntt E.C."/>
            <person name="Katzourakis A."/>
            <person name="Burkitt-Gray L."/>
            <person name="Ray D.A."/>
            <person name="Sullivan K.A.M."/>
            <person name="Roscito J.G."/>
            <person name="Kirilenko B.M."/>
            <person name="Davalos L.M."/>
            <person name="Corthals A.P."/>
            <person name="Power M.L."/>
            <person name="Jones G."/>
            <person name="Ransome R.D."/>
            <person name="Dechmann D.K.N."/>
            <person name="Locatelli A.G."/>
            <person name="Puechmaille S.J."/>
            <person name="Fedrigo O."/>
            <person name="Jarvis E.D."/>
            <person name="Hiller M."/>
            <person name="Vernes S.C."/>
            <person name="Myers E.W."/>
            <person name="Teeling E.C."/>
        </authorList>
    </citation>
    <scope>NUCLEOTIDE SEQUENCE [LARGE SCALE GENOMIC DNA]</scope>
    <source>
        <strain evidence="10">Bat1K_MPI-CBG_1</strain>
    </source>
</reference>
<dbReference type="GO" id="GO:0003777">
    <property type="term" value="F:microtubule motor activity"/>
    <property type="evidence" value="ECO:0007669"/>
    <property type="project" value="InterPro"/>
</dbReference>
<evidence type="ECO:0000256" key="8">
    <source>
        <dbReference type="SAM" id="MobiDB-lite"/>
    </source>
</evidence>
<dbReference type="GO" id="GO:0005874">
    <property type="term" value="C:microtubule"/>
    <property type="evidence" value="ECO:0007669"/>
    <property type="project" value="TreeGrafter"/>
</dbReference>
<keyword evidence="3" id="KW-0547">Nucleotide-binding</keyword>
<evidence type="ECO:0000256" key="3">
    <source>
        <dbReference type="ARBA" id="ARBA00022741"/>
    </source>
</evidence>
<dbReference type="PANTHER" id="PTHR47968:SF50">
    <property type="entry name" value="KINESIN-LIKE PROTEIN"/>
    <property type="match status" value="1"/>
</dbReference>
<dbReference type="SMART" id="SM00129">
    <property type="entry name" value="KISc"/>
    <property type="match status" value="1"/>
</dbReference>
<dbReference type="PANTHER" id="PTHR47968">
    <property type="entry name" value="CENTROMERE PROTEIN E"/>
    <property type="match status" value="1"/>
</dbReference>
<dbReference type="EMBL" id="JABVXQ010000010">
    <property type="protein sequence ID" value="KAF6088201.1"/>
    <property type="molecule type" value="Genomic_DNA"/>
</dbReference>
<evidence type="ECO:0000256" key="7">
    <source>
        <dbReference type="SAM" id="Coils"/>
    </source>
</evidence>
<dbReference type="InterPro" id="IPR027640">
    <property type="entry name" value="Kinesin-like_fam"/>
</dbReference>
<name>A0A833ZC26_9CHIR</name>
<feature type="region of interest" description="Disordered" evidence="8">
    <location>
        <begin position="429"/>
        <end position="478"/>
    </location>
</feature>
<dbReference type="GO" id="GO:0000278">
    <property type="term" value="P:mitotic cell cycle"/>
    <property type="evidence" value="ECO:0007669"/>
    <property type="project" value="TreeGrafter"/>
</dbReference>
<evidence type="ECO:0000256" key="6">
    <source>
        <dbReference type="PROSITE-ProRule" id="PRU00283"/>
    </source>
</evidence>
<dbReference type="InterPro" id="IPR036961">
    <property type="entry name" value="Kinesin_motor_dom_sf"/>
</dbReference>
<evidence type="ECO:0000256" key="2">
    <source>
        <dbReference type="ARBA" id="ARBA00022490"/>
    </source>
</evidence>
<evidence type="ECO:0000259" key="9">
    <source>
        <dbReference type="PROSITE" id="PS50067"/>
    </source>
</evidence>
<evidence type="ECO:0000256" key="5">
    <source>
        <dbReference type="ARBA" id="ARBA00023212"/>
    </source>
</evidence>
<feature type="compositionally biased region" description="Acidic residues" evidence="8">
    <location>
        <begin position="124"/>
        <end position="142"/>
    </location>
</feature>
<organism evidence="10 11">
    <name type="scientific">Phyllostomus discolor</name>
    <name type="common">pale spear-nosed bat</name>
    <dbReference type="NCBI Taxonomy" id="89673"/>
    <lineage>
        <taxon>Eukaryota</taxon>
        <taxon>Metazoa</taxon>
        <taxon>Chordata</taxon>
        <taxon>Craniata</taxon>
        <taxon>Vertebrata</taxon>
        <taxon>Euteleostomi</taxon>
        <taxon>Mammalia</taxon>
        <taxon>Eutheria</taxon>
        <taxon>Laurasiatheria</taxon>
        <taxon>Chiroptera</taxon>
        <taxon>Yangochiroptera</taxon>
        <taxon>Phyllostomidae</taxon>
        <taxon>Phyllostominae</taxon>
        <taxon>Phyllostomus</taxon>
    </lineage>
</organism>
<feature type="domain" description="Kinesin motor" evidence="9">
    <location>
        <begin position="1"/>
        <end position="71"/>
    </location>
</feature>
<comment type="caution">
    <text evidence="6">Lacks conserved residue(s) required for the propagation of feature annotation.</text>
</comment>
<accession>A0A833ZC26</accession>
<comment type="subcellular location">
    <subcellularLocation>
        <location evidence="1">Cytoplasm</location>
        <location evidence="1">Cytoskeleton</location>
    </subcellularLocation>
</comment>
<keyword evidence="5" id="KW-0206">Cytoskeleton</keyword>
<dbReference type="GO" id="GO:0005524">
    <property type="term" value="F:ATP binding"/>
    <property type="evidence" value="ECO:0007669"/>
    <property type="project" value="UniProtKB-KW"/>
</dbReference>
<proteinExistence type="inferred from homology"/>
<dbReference type="PROSITE" id="PS50067">
    <property type="entry name" value="KINESIN_MOTOR_2"/>
    <property type="match status" value="1"/>
</dbReference>
<feature type="compositionally biased region" description="Low complexity" evidence="8">
    <location>
        <begin position="453"/>
        <end position="466"/>
    </location>
</feature>
<gene>
    <name evidence="10" type="ORF">HJG60_007273</name>
</gene>
<evidence type="ECO:0000256" key="4">
    <source>
        <dbReference type="ARBA" id="ARBA00022840"/>
    </source>
</evidence>
<feature type="compositionally biased region" description="Basic residues" evidence="8">
    <location>
        <begin position="442"/>
        <end position="452"/>
    </location>
</feature>
<dbReference type="GO" id="GO:0008017">
    <property type="term" value="F:microtubule binding"/>
    <property type="evidence" value="ECO:0007669"/>
    <property type="project" value="InterPro"/>
</dbReference>
<feature type="compositionally biased region" description="Polar residues" evidence="8">
    <location>
        <begin position="432"/>
        <end position="441"/>
    </location>
</feature>
<protein>
    <submittedName>
        <fullName evidence="10">Kinesin family member 3B</fullName>
    </submittedName>
</protein>
<keyword evidence="7" id="KW-0175">Coiled coil</keyword>
<dbReference type="AlphaFoldDB" id="A0A833ZC26"/>
<feature type="region of interest" description="Disordered" evidence="8">
    <location>
        <begin position="105"/>
        <end position="144"/>
    </location>
</feature>
<dbReference type="GO" id="GO:0007018">
    <property type="term" value="P:microtubule-based movement"/>
    <property type="evidence" value="ECO:0007669"/>
    <property type="project" value="InterPro"/>
</dbReference>
<comment type="similarity">
    <text evidence="6">Belongs to the TRAFAC class myosin-kinesin ATPase superfamily. Kinesin family.</text>
</comment>
<feature type="coiled-coil region" evidence="7">
    <location>
        <begin position="167"/>
        <end position="310"/>
    </location>
</feature>
<dbReference type="Proteomes" id="UP000664940">
    <property type="component" value="Unassembled WGS sequence"/>
</dbReference>
<dbReference type="SUPFAM" id="SSF52540">
    <property type="entry name" value="P-loop containing nucleoside triphosphate hydrolases"/>
    <property type="match status" value="1"/>
</dbReference>
<dbReference type="Pfam" id="PF00225">
    <property type="entry name" value="Kinesin"/>
    <property type="match status" value="1"/>
</dbReference>
<evidence type="ECO:0000313" key="11">
    <source>
        <dbReference type="Proteomes" id="UP000664940"/>
    </source>
</evidence>